<dbReference type="PANTHER" id="PTHR48048">
    <property type="entry name" value="GLYCOSYLTRANSFERASE"/>
    <property type="match status" value="1"/>
</dbReference>
<evidence type="ECO:0000313" key="5">
    <source>
        <dbReference type="EMBL" id="KZM95832.1"/>
    </source>
</evidence>
<dbReference type="SMR" id="A0A162A3X2"/>
<accession>A0A162A3X2</accession>
<dbReference type="GO" id="GO:0035251">
    <property type="term" value="F:UDP-glucosyltransferase activity"/>
    <property type="evidence" value="ECO:0007669"/>
    <property type="project" value="InterPro"/>
</dbReference>
<dbReference type="GO" id="GO:0016114">
    <property type="term" value="P:terpenoid biosynthetic process"/>
    <property type="evidence" value="ECO:0007669"/>
    <property type="project" value="UniProtKB-UniPathway"/>
</dbReference>
<dbReference type="EMBL" id="LNRQ01000005">
    <property type="protein sequence ID" value="KZM95832.1"/>
    <property type="molecule type" value="Genomic_DNA"/>
</dbReference>
<dbReference type="OMA" id="QSEVLRW"/>
<dbReference type="Gene3D" id="3.40.50.2000">
    <property type="entry name" value="Glycogen Phosphorylase B"/>
    <property type="match status" value="3"/>
</dbReference>
<organism evidence="5">
    <name type="scientific">Daucus carota subsp. sativus</name>
    <name type="common">Carrot</name>
    <dbReference type="NCBI Taxonomy" id="79200"/>
    <lineage>
        <taxon>Eukaryota</taxon>
        <taxon>Viridiplantae</taxon>
        <taxon>Streptophyta</taxon>
        <taxon>Embryophyta</taxon>
        <taxon>Tracheophyta</taxon>
        <taxon>Spermatophyta</taxon>
        <taxon>Magnoliopsida</taxon>
        <taxon>eudicotyledons</taxon>
        <taxon>Gunneridae</taxon>
        <taxon>Pentapetalae</taxon>
        <taxon>asterids</taxon>
        <taxon>campanulids</taxon>
        <taxon>Apiales</taxon>
        <taxon>Apiaceae</taxon>
        <taxon>Apioideae</taxon>
        <taxon>Scandiceae</taxon>
        <taxon>Daucinae</taxon>
        <taxon>Daucus</taxon>
        <taxon>Daucus sect. Daucus</taxon>
    </lineage>
</organism>
<keyword evidence="3" id="KW-0808">Transferase</keyword>
<name>A0A162A3X2_DAUCS</name>
<dbReference type="PROSITE" id="PS00375">
    <property type="entry name" value="UDPGT"/>
    <property type="match status" value="1"/>
</dbReference>
<protein>
    <submittedName>
        <fullName evidence="5">UDP-glycosyltransferase</fullName>
    </submittedName>
</protein>
<keyword evidence="4" id="KW-0414">Isoprene biosynthesis</keyword>
<comment type="similarity">
    <text evidence="2">Belongs to the UDP-glycosyltransferase family.</text>
</comment>
<dbReference type="InterPro" id="IPR050481">
    <property type="entry name" value="UDP-glycosyltransf_plant"/>
</dbReference>
<dbReference type="FunFam" id="3.40.50.2000:FF:000056">
    <property type="entry name" value="Glycosyltransferase"/>
    <property type="match status" value="1"/>
</dbReference>
<dbReference type="InterPro" id="IPR035595">
    <property type="entry name" value="UDP_glycos_trans_CS"/>
</dbReference>
<evidence type="ECO:0000256" key="1">
    <source>
        <dbReference type="ARBA" id="ARBA00004721"/>
    </source>
</evidence>
<evidence type="ECO:0000256" key="4">
    <source>
        <dbReference type="ARBA" id="ARBA00023229"/>
    </source>
</evidence>
<dbReference type="Gramene" id="KZM95832">
    <property type="protein sequence ID" value="KZM95832"/>
    <property type="gene ID" value="DCAR_019074"/>
</dbReference>
<sequence>MKNAELIFIPAPVRGHLISMVELAKLLISRNQSLSVTIFIMKFPYDTGVNSYIESLETNPIPRLAILEVPLSSSEAYKFESYYTMIPTFIDSHVTIVKNAVMAQPDRAVAALVLDVFCVSMIDMAKELNIPSYVYFTSGASYLGVLFHLQGLTDYENEDIYEYKDSDAELSVCCFNNRVPAKVLPAICLDEKGSQSLVADDKVPSVYAVGPNLNLTSARQNSDEVAEILKWLDGKPVSSVVFLCFGSFGSFTEVQGFGTREMKNAELIFVPAPAMGHLISMVELAKTLISRDESLSVTICIIKFPYDMGVTSYVESLSNNPTPRLSTLEIPPSDSESYKSQSHHTVFYNFMKSHVTNVRDQVVAMTRADQSTRIAAFILDIFAVSMIDMAKELNIPSYVYSTSGADYLGILLHLQAMKDYENKDMGEYKNPDAELSVPYFRNQVPAKVLPAMCLDQGGSEITLLWGRKFRETKGLIVNTFVELEAYVVESLMADDRIPPVYSVGPNLNLSSRGQDSDEAADILKWLDEKPLSSVVFLCFGTFGGFPEDQVKEIALALEHSGHPFLWSLRPVKKEGHLSKYTNLDDILPPGFLERTSGTGKIIGWAPQLAVLSHRAVGGFVSHCGWNSILESVWFGVPMATWPSYAEQQLNAFEMVSELGLAVDICMDYAHHGFSKCELIVEAEIIKSKINEVMKDGSDIRKRVAEIKGKSRAAVAENGSSYVNLGRLIEDILAT</sequence>
<dbReference type="PANTHER" id="PTHR48048:SF45">
    <property type="entry name" value="GLYCOSYLTRANSFERASE"/>
    <property type="match status" value="1"/>
</dbReference>
<comment type="pathway">
    <text evidence="1">Secondary metabolite biosynthesis; terpenoid biosynthesis.</text>
</comment>
<dbReference type="AlphaFoldDB" id="A0A162A3X2"/>
<reference evidence="5" key="1">
    <citation type="journal article" date="2016" name="Nat. Genet.">
        <title>A high-quality carrot genome assembly provides new insights into carotenoid accumulation and asterid genome evolution.</title>
        <authorList>
            <person name="Iorizzo M."/>
            <person name="Ellison S."/>
            <person name="Senalik D."/>
            <person name="Zeng P."/>
            <person name="Satapoomin P."/>
            <person name="Huang J."/>
            <person name="Bowman M."/>
            <person name="Iovene M."/>
            <person name="Sanseverino W."/>
            <person name="Cavagnaro P."/>
            <person name="Yildiz M."/>
            <person name="Macko-Podgorni A."/>
            <person name="Moranska E."/>
            <person name="Grzebelus E."/>
            <person name="Grzebelus D."/>
            <person name="Ashrafi H."/>
            <person name="Zheng Z."/>
            <person name="Cheng S."/>
            <person name="Spooner D."/>
            <person name="Van Deynze A."/>
            <person name="Simon P."/>
        </authorList>
    </citation>
    <scope>NUCLEOTIDE SEQUENCE [LARGE SCALE GENOMIC DNA]</scope>
    <source>
        <tissue evidence="5">Leaf</tissue>
    </source>
</reference>
<evidence type="ECO:0000256" key="2">
    <source>
        <dbReference type="ARBA" id="ARBA00009995"/>
    </source>
</evidence>
<dbReference type="InterPro" id="IPR002213">
    <property type="entry name" value="UDP_glucos_trans"/>
</dbReference>
<proteinExistence type="inferred from homology"/>
<comment type="caution">
    <text evidence="5">The sequence shown here is derived from an EMBL/GenBank/DDBJ whole genome shotgun (WGS) entry which is preliminary data.</text>
</comment>
<dbReference type="Pfam" id="PF00201">
    <property type="entry name" value="UDPGT"/>
    <property type="match status" value="1"/>
</dbReference>
<dbReference type="UniPathway" id="UPA00213"/>
<dbReference type="SUPFAM" id="SSF53756">
    <property type="entry name" value="UDP-Glycosyltransferase/glycogen phosphorylase"/>
    <property type="match status" value="2"/>
</dbReference>
<dbReference type="CDD" id="cd03784">
    <property type="entry name" value="GT1_Gtf-like"/>
    <property type="match status" value="1"/>
</dbReference>
<evidence type="ECO:0000256" key="3">
    <source>
        <dbReference type="ARBA" id="ARBA00022679"/>
    </source>
</evidence>
<gene>
    <name evidence="5" type="ORF">DCAR_019074</name>
</gene>